<keyword evidence="9" id="KW-1185">Reference proteome</keyword>
<dbReference type="GeneID" id="76834616"/>
<dbReference type="Pfam" id="PF01554">
    <property type="entry name" value="MatE"/>
    <property type="match status" value="2"/>
</dbReference>
<dbReference type="NCBIfam" id="TIGR00797">
    <property type="entry name" value="matE"/>
    <property type="match status" value="1"/>
</dbReference>
<dbReference type="InterPro" id="IPR052031">
    <property type="entry name" value="Membrane_Transporter-Flippase"/>
</dbReference>
<keyword evidence="2" id="KW-0813">Transport</keyword>
<dbReference type="InterPro" id="IPR002528">
    <property type="entry name" value="MATE_fam"/>
</dbReference>
<dbReference type="KEGG" id="mou:OU421_05900"/>
<feature type="transmembrane region" description="Helical" evidence="7">
    <location>
        <begin position="287"/>
        <end position="312"/>
    </location>
</feature>
<gene>
    <name evidence="8" type="ORF">OU421_05900</name>
</gene>
<feature type="transmembrane region" description="Helical" evidence="7">
    <location>
        <begin position="55"/>
        <end position="84"/>
    </location>
</feature>
<evidence type="ECO:0000256" key="4">
    <source>
        <dbReference type="ARBA" id="ARBA00022692"/>
    </source>
</evidence>
<dbReference type="Proteomes" id="UP001163096">
    <property type="component" value="Chromosome"/>
</dbReference>
<sequence length="471" mass="49968">MEPGTAGMTSGVSILTGDPKQAIIKLSGPMIVAMLLMSLYNIIDAIWVAGLGPDALAAIGFVTPVFMVLIGISNGLGAGATSAIARRIGAKDKNGADNTALHGLYLAVAASIVMTICFIVCLRPLLIAIGAGETIGLALDYAYIVFAGTVFFIFTNMAYGILRAEGDMKRTMHAMAVSSVVNIILDPILIYGLDMGMAGAALATIISVALVSVVLLWWFLGKRDTYVSIHRDAFSYRPAIVSDVLKVAIPASGEFMLMAGLGIILNGLFVTVAGTDGVAVYTGGWRVVMFAIVPMIAINTAVISVAGALFGARRYAELKTVHLYSIWIGTLISIGISILTWVFAPQIATLFAYSPESARLLPDITAFLRTMCFFYPFVPMGMMSNGLFQGLGKGTASFILTLLRNLVFIAFFAYLFALTFGWGEVGAWWGCVAGDIVGGCVAFTWAALFVHTLAKKHAKDREETPVGESSS</sequence>
<dbReference type="CDD" id="cd13147">
    <property type="entry name" value="MATE_MJ0709_like"/>
    <property type="match status" value="1"/>
</dbReference>
<proteinExistence type="predicted"/>
<evidence type="ECO:0000313" key="9">
    <source>
        <dbReference type="Proteomes" id="UP001163096"/>
    </source>
</evidence>
<dbReference type="AlphaFoldDB" id="A0A9X9S615"/>
<comment type="subcellular location">
    <subcellularLocation>
        <location evidence="1">Cell membrane</location>
        <topology evidence="1">Multi-pass membrane protein</topology>
    </subcellularLocation>
</comment>
<organism evidence="8 9">
    <name type="scientific">Methanogenium organophilum</name>
    <dbReference type="NCBI Taxonomy" id="2199"/>
    <lineage>
        <taxon>Archaea</taxon>
        <taxon>Methanobacteriati</taxon>
        <taxon>Methanobacteriota</taxon>
        <taxon>Stenosarchaea group</taxon>
        <taxon>Methanomicrobia</taxon>
        <taxon>Methanomicrobiales</taxon>
        <taxon>Methanomicrobiaceae</taxon>
        <taxon>Methanogenium</taxon>
    </lineage>
</organism>
<feature type="transmembrane region" description="Helical" evidence="7">
    <location>
        <begin position="255"/>
        <end position="275"/>
    </location>
</feature>
<evidence type="ECO:0000256" key="7">
    <source>
        <dbReference type="SAM" id="Phobius"/>
    </source>
</evidence>
<name>A0A9X9S615_METOG</name>
<evidence type="ECO:0000313" key="8">
    <source>
        <dbReference type="EMBL" id="WAI02403.1"/>
    </source>
</evidence>
<keyword evidence="4 7" id="KW-0812">Transmembrane</keyword>
<dbReference type="GO" id="GO:0042910">
    <property type="term" value="F:xenobiotic transmembrane transporter activity"/>
    <property type="evidence" value="ECO:0007669"/>
    <property type="project" value="InterPro"/>
</dbReference>
<dbReference type="InterPro" id="IPR048279">
    <property type="entry name" value="MdtK-like"/>
</dbReference>
<dbReference type="PANTHER" id="PTHR43549">
    <property type="entry name" value="MULTIDRUG RESISTANCE PROTEIN YPNP-RELATED"/>
    <property type="match status" value="1"/>
</dbReference>
<protein>
    <submittedName>
        <fullName evidence="8">MATE family efflux transporter</fullName>
    </submittedName>
</protein>
<dbReference type="RefSeq" id="WP_268187681.1">
    <property type="nucleotide sequence ID" value="NZ_CP113361.1"/>
</dbReference>
<feature type="transmembrane region" description="Helical" evidence="7">
    <location>
        <begin position="199"/>
        <end position="220"/>
    </location>
</feature>
<evidence type="ECO:0000256" key="6">
    <source>
        <dbReference type="ARBA" id="ARBA00023136"/>
    </source>
</evidence>
<keyword evidence="3" id="KW-1003">Cell membrane</keyword>
<reference evidence="8" key="1">
    <citation type="submission" date="2022-11" db="EMBL/GenBank/DDBJ databases">
        <title>Complete genome sequence of Methanogenium organophilum DSM 3596.</title>
        <authorList>
            <person name="Chen S.-C."/>
            <person name="Lai S.-J."/>
            <person name="You Y.-T."/>
        </authorList>
    </citation>
    <scope>NUCLEOTIDE SEQUENCE</scope>
    <source>
        <strain evidence="8">DSM 3596</strain>
    </source>
</reference>
<keyword evidence="5 7" id="KW-1133">Transmembrane helix</keyword>
<feature type="transmembrane region" description="Helical" evidence="7">
    <location>
        <begin position="324"/>
        <end position="344"/>
    </location>
</feature>
<dbReference type="GO" id="GO:0015297">
    <property type="term" value="F:antiporter activity"/>
    <property type="evidence" value="ECO:0007669"/>
    <property type="project" value="InterPro"/>
</dbReference>
<keyword evidence="6 7" id="KW-0472">Membrane</keyword>
<evidence type="ECO:0000256" key="3">
    <source>
        <dbReference type="ARBA" id="ARBA00022475"/>
    </source>
</evidence>
<feature type="transmembrane region" description="Helical" evidence="7">
    <location>
        <begin position="395"/>
        <end position="420"/>
    </location>
</feature>
<feature type="transmembrane region" description="Helical" evidence="7">
    <location>
        <begin position="364"/>
        <end position="383"/>
    </location>
</feature>
<evidence type="ECO:0000256" key="5">
    <source>
        <dbReference type="ARBA" id="ARBA00022989"/>
    </source>
</evidence>
<feature type="transmembrane region" description="Helical" evidence="7">
    <location>
        <begin position="426"/>
        <end position="450"/>
    </location>
</feature>
<evidence type="ECO:0000256" key="1">
    <source>
        <dbReference type="ARBA" id="ARBA00004651"/>
    </source>
</evidence>
<feature type="transmembrane region" description="Helical" evidence="7">
    <location>
        <begin position="30"/>
        <end position="49"/>
    </location>
</feature>
<feature type="transmembrane region" description="Helical" evidence="7">
    <location>
        <begin position="141"/>
        <end position="162"/>
    </location>
</feature>
<accession>A0A9X9S615</accession>
<dbReference type="PIRSF" id="PIRSF006603">
    <property type="entry name" value="DinF"/>
    <property type="match status" value="1"/>
</dbReference>
<feature type="transmembrane region" description="Helical" evidence="7">
    <location>
        <begin position="174"/>
        <end position="193"/>
    </location>
</feature>
<dbReference type="EMBL" id="CP113361">
    <property type="protein sequence ID" value="WAI02403.1"/>
    <property type="molecule type" value="Genomic_DNA"/>
</dbReference>
<feature type="transmembrane region" description="Helical" evidence="7">
    <location>
        <begin position="104"/>
        <end position="129"/>
    </location>
</feature>
<evidence type="ECO:0000256" key="2">
    <source>
        <dbReference type="ARBA" id="ARBA00022448"/>
    </source>
</evidence>
<dbReference type="PANTHER" id="PTHR43549:SF2">
    <property type="entry name" value="MULTIDRUG RESISTANCE PROTEIN NORM-RELATED"/>
    <property type="match status" value="1"/>
</dbReference>
<dbReference type="GO" id="GO:0005886">
    <property type="term" value="C:plasma membrane"/>
    <property type="evidence" value="ECO:0007669"/>
    <property type="project" value="UniProtKB-SubCell"/>
</dbReference>